<evidence type="ECO:0000259" key="4">
    <source>
        <dbReference type="SMART" id="SM00322"/>
    </source>
</evidence>
<dbReference type="InterPro" id="IPR036612">
    <property type="entry name" value="KH_dom_type_1_sf"/>
</dbReference>
<dbReference type="SMART" id="SM00322">
    <property type="entry name" value="KH"/>
    <property type="match status" value="1"/>
</dbReference>
<dbReference type="Pfam" id="PF22675">
    <property type="entry name" value="KH-I_KHDC4-BBP"/>
    <property type="match status" value="1"/>
</dbReference>
<organism evidence="5 6">
    <name type="scientific">Ditylenchus destructor</name>
    <dbReference type="NCBI Taxonomy" id="166010"/>
    <lineage>
        <taxon>Eukaryota</taxon>
        <taxon>Metazoa</taxon>
        <taxon>Ecdysozoa</taxon>
        <taxon>Nematoda</taxon>
        <taxon>Chromadorea</taxon>
        <taxon>Rhabditida</taxon>
        <taxon>Tylenchina</taxon>
        <taxon>Tylenchomorpha</taxon>
        <taxon>Sphaerularioidea</taxon>
        <taxon>Anguinidae</taxon>
        <taxon>Anguininae</taxon>
        <taxon>Ditylenchus</taxon>
    </lineage>
</organism>
<dbReference type="PANTHER" id="PTHR11208">
    <property type="entry name" value="RNA-BINDING PROTEIN RELATED"/>
    <property type="match status" value="1"/>
</dbReference>
<feature type="compositionally biased region" description="Polar residues" evidence="3">
    <location>
        <begin position="18"/>
        <end position="30"/>
    </location>
</feature>
<comment type="caution">
    <text evidence="5">The sequence shown here is derived from an EMBL/GenBank/DDBJ whole genome shotgun (WGS) entry which is preliminary data.</text>
</comment>
<dbReference type="Gene3D" id="3.30.1370.10">
    <property type="entry name" value="K Homology domain, type 1"/>
    <property type="match status" value="1"/>
</dbReference>
<dbReference type="GO" id="GO:0048024">
    <property type="term" value="P:regulation of mRNA splicing, via spliceosome"/>
    <property type="evidence" value="ECO:0007669"/>
    <property type="project" value="TreeGrafter"/>
</dbReference>
<feature type="domain" description="K Homology" evidence="4">
    <location>
        <begin position="292"/>
        <end position="391"/>
    </location>
</feature>
<dbReference type="InterPro" id="IPR004087">
    <property type="entry name" value="KH_dom"/>
</dbReference>
<keyword evidence="1 2" id="KW-0694">RNA-binding</keyword>
<name>A0AAD4N3J0_9BILA</name>
<feature type="compositionally biased region" description="Basic and acidic residues" evidence="3">
    <location>
        <begin position="1"/>
        <end position="11"/>
    </location>
</feature>
<dbReference type="SUPFAM" id="SSF54791">
    <property type="entry name" value="Eukaryotic type KH-domain (KH-domain type I)"/>
    <property type="match status" value="1"/>
</dbReference>
<proteinExistence type="predicted"/>
<dbReference type="AlphaFoldDB" id="A0AAD4N3J0"/>
<keyword evidence="6" id="KW-1185">Reference proteome</keyword>
<gene>
    <name evidence="5" type="ORF">DdX_07973</name>
</gene>
<dbReference type="EMBL" id="JAKKPZ010000011">
    <property type="protein sequence ID" value="KAI1715649.1"/>
    <property type="molecule type" value="Genomic_DNA"/>
</dbReference>
<evidence type="ECO:0000313" key="6">
    <source>
        <dbReference type="Proteomes" id="UP001201812"/>
    </source>
</evidence>
<dbReference type="Proteomes" id="UP001201812">
    <property type="component" value="Unassembled WGS sequence"/>
</dbReference>
<evidence type="ECO:0000313" key="5">
    <source>
        <dbReference type="EMBL" id="KAI1715649.1"/>
    </source>
</evidence>
<protein>
    <submittedName>
        <fullName evidence="5">KH domain-containing protein</fullName>
    </submittedName>
</protein>
<dbReference type="GO" id="GO:0003729">
    <property type="term" value="F:mRNA binding"/>
    <property type="evidence" value="ECO:0007669"/>
    <property type="project" value="TreeGrafter"/>
</dbReference>
<dbReference type="InterPro" id="IPR055256">
    <property type="entry name" value="KH_1_KHDC4/BBP-like"/>
</dbReference>
<evidence type="ECO:0000256" key="1">
    <source>
        <dbReference type="ARBA" id="ARBA00022884"/>
    </source>
</evidence>
<reference evidence="5" key="1">
    <citation type="submission" date="2022-01" db="EMBL/GenBank/DDBJ databases">
        <title>Genome Sequence Resource for Two Populations of Ditylenchus destructor, the Migratory Endoparasitic Phytonematode.</title>
        <authorList>
            <person name="Zhang H."/>
            <person name="Lin R."/>
            <person name="Xie B."/>
        </authorList>
    </citation>
    <scope>NUCLEOTIDE SEQUENCE</scope>
    <source>
        <strain evidence="5">BazhouSP</strain>
    </source>
</reference>
<dbReference type="InterPro" id="IPR045071">
    <property type="entry name" value="BBP-like"/>
</dbReference>
<sequence>MTTPKEKHVASADHVNMEANSPKNGTSQSKAIDVDQAVPSSKDSIGEMFKKRVALALGLDPTVVAASEKQNVVPRTNIPAEKQQSPKRFTFVQDSAKKNKSSKIIAKETSNKASISNDNAKVLTHNVSTPLPQNKFNMSDESTTPLINKIGRKRGNKKNSQSYIEELLREITCVDLAQSEYLFPYKLKHTHRLLNREITRARPEKRFTAKPTSSPLHRTVPSPGVRHSTVFPEEIISRRLNFVGFATGGYGDVPRKSKNAMPSRSIQFPTIRVSSMNLDSSISSPIIFPRNCTMTQKVYVPKHPTYNFIGRILGPRGNSVRRLEEITGCRILIRGKGSVKDTSRERKLRIMPGWEHLKDSLHVLITASDINEHVCNAKLHRASIFIERLLTPTFDNYKRQQLIQLAIIRGTYRQECE</sequence>
<dbReference type="GO" id="GO:0005634">
    <property type="term" value="C:nucleus"/>
    <property type="evidence" value="ECO:0007669"/>
    <property type="project" value="TreeGrafter"/>
</dbReference>
<evidence type="ECO:0000256" key="3">
    <source>
        <dbReference type="SAM" id="MobiDB-lite"/>
    </source>
</evidence>
<dbReference type="PROSITE" id="PS50084">
    <property type="entry name" value="KH_TYPE_1"/>
    <property type="match status" value="1"/>
</dbReference>
<dbReference type="PANTHER" id="PTHR11208:SF147">
    <property type="entry name" value="RNA-BINDING PROTEIN ASD-2"/>
    <property type="match status" value="1"/>
</dbReference>
<evidence type="ECO:0000256" key="2">
    <source>
        <dbReference type="PROSITE-ProRule" id="PRU00117"/>
    </source>
</evidence>
<feature type="region of interest" description="Disordered" evidence="3">
    <location>
        <begin position="1"/>
        <end position="42"/>
    </location>
</feature>
<accession>A0AAD4N3J0</accession>